<dbReference type="PANTHER" id="PTHR45625:SF4">
    <property type="entry name" value="PEPTIDYLPROLYL ISOMERASE DOMAIN AND WD REPEAT-CONTAINING PROTEIN 1"/>
    <property type="match status" value="1"/>
</dbReference>
<dbReference type="EMBL" id="SIRS01000001">
    <property type="protein sequence ID" value="TBN18577.1"/>
    <property type="molecule type" value="Genomic_DNA"/>
</dbReference>
<dbReference type="PROSITE" id="PS50059">
    <property type="entry name" value="FKBP_PPIASE"/>
    <property type="match status" value="1"/>
</dbReference>
<accession>A0A4Q9FRP4</accession>
<dbReference type="Pfam" id="PF00160">
    <property type="entry name" value="Pro_isomerase"/>
    <property type="match status" value="1"/>
</dbReference>
<evidence type="ECO:0000313" key="10">
    <source>
        <dbReference type="Proteomes" id="UP000292372"/>
    </source>
</evidence>
<proteinExistence type="inferred from homology"/>
<dbReference type="InterPro" id="IPR044666">
    <property type="entry name" value="Cyclophilin_A-like"/>
</dbReference>
<dbReference type="AlphaFoldDB" id="A0A4Q9FRP4"/>
<evidence type="ECO:0000256" key="3">
    <source>
        <dbReference type="ARBA" id="ARBA00013194"/>
    </source>
</evidence>
<dbReference type="CDD" id="cd00317">
    <property type="entry name" value="cyclophilin"/>
    <property type="match status" value="1"/>
</dbReference>
<dbReference type="OrthoDB" id="9807797at2"/>
<gene>
    <name evidence="9" type="ORF">EYD46_00485</name>
</gene>
<evidence type="ECO:0000256" key="6">
    <source>
        <dbReference type="PROSITE-ProRule" id="PRU00277"/>
    </source>
</evidence>
<dbReference type="EC" id="5.2.1.8" evidence="3 6"/>
<dbReference type="InterPro" id="IPR046357">
    <property type="entry name" value="PPIase_dom_sf"/>
</dbReference>
<dbReference type="InterPro" id="IPR001179">
    <property type="entry name" value="PPIase_FKBP_dom"/>
</dbReference>
<dbReference type="PROSITE" id="PS51257">
    <property type="entry name" value="PROKAR_LIPOPROTEIN"/>
    <property type="match status" value="1"/>
</dbReference>
<protein>
    <recommendedName>
        <fullName evidence="3 6">peptidylprolyl isomerase</fullName>
        <ecNumber evidence="3 6">5.2.1.8</ecNumber>
    </recommendedName>
</protein>
<organism evidence="9 10">
    <name type="scientific">Hyunsoonleella pacifica</name>
    <dbReference type="NCBI Taxonomy" id="1080224"/>
    <lineage>
        <taxon>Bacteria</taxon>
        <taxon>Pseudomonadati</taxon>
        <taxon>Bacteroidota</taxon>
        <taxon>Flavobacteriia</taxon>
        <taxon>Flavobacteriales</taxon>
        <taxon>Flavobacteriaceae</taxon>
    </lineage>
</organism>
<evidence type="ECO:0000256" key="2">
    <source>
        <dbReference type="ARBA" id="ARBA00007365"/>
    </source>
</evidence>
<dbReference type="GO" id="GO:0006457">
    <property type="term" value="P:protein folding"/>
    <property type="evidence" value="ECO:0007669"/>
    <property type="project" value="InterPro"/>
</dbReference>
<dbReference type="SUPFAM" id="SSF50891">
    <property type="entry name" value="Cyclophilin-like"/>
    <property type="match status" value="1"/>
</dbReference>
<name>A0A4Q9FRP4_9FLAO</name>
<keyword evidence="5 6" id="KW-0413">Isomerase</keyword>
<feature type="domain" description="PPIase cyclophilin-type" evidence="8">
    <location>
        <begin position="42"/>
        <end position="194"/>
    </location>
</feature>
<dbReference type="InterPro" id="IPR002130">
    <property type="entry name" value="Cyclophilin-type_PPIase_dom"/>
</dbReference>
<evidence type="ECO:0000256" key="4">
    <source>
        <dbReference type="ARBA" id="ARBA00023110"/>
    </source>
</evidence>
<dbReference type="PANTHER" id="PTHR45625">
    <property type="entry name" value="PEPTIDYL-PROLYL CIS-TRANS ISOMERASE-RELATED"/>
    <property type="match status" value="1"/>
</dbReference>
<evidence type="ECO:0000313" key="9">
    <source>
        <dbReference type="EMBL" id="TBN18577.1"/>
    </source>
</evidence>
<comment type="catalytic activity">
    <reaction evidence="1 6">
        <text>[protein]-peptidylproline (omega=180) = [protein]-peptidylproline (omega=0)</text>
        <dbReference type="Rhea" id="RHEA:16237"/>
        <dbReference type="Rhea" id="RHEA-COMP:10747"/>
        <dbReference type="Rhea" id="RHEA-COMP:10748"/>
        <dbReference type="ChEBI" id="CHEBI:83833"/>
        <dbReference type="ChEBI" id="CHEBI:83834"/>
        <dbReference type="EC" id="5.2.1.8"/>
    </reaction>
</comment>
<dbReference type="Gene3D" id="2.40.100.10">
    <property type="entry name" value="Cyclophilin-like"/>
    <property type="match status" value="1"/>
</dbReference>
<keyword evidence="10" id="KW-1185">Reference proteome</keyword>
<comment type="similarity">
    <text evidence="2">Belongs to the cyclophilin-type PPIase family.</text>
</comment>
<dbReference type="PROSITE" id="PS50072">
    <property type="entry name" value="CSA_PPIASE_2"/>
    <property type="match status" value="1"/>
</dbReference>
<dbReference type="PROSITE" id="PS00170">
    <property type="entry name" value="CSA_PPIASE_1"/>
    <property type="match status" value="1"/>
</dbReference>
<dbReference type="GO" id="GO:0003755">
    <property type="term" value="F:peptidyl-prolyl cis-trans isomerase activity"/>
    <property type="evidence" value="ECO:0007669"/>
    <property type="project" value="UniProtKB-KW"/>
</dbReference>
<evidence type="ECO:0000259" key="8">
    <source>
        <dbReference type="PROSITE" id="PS50072"/>
    </source>
</evidence>
<dbReference type="Pfam" id="PF00254">
    <property type="entry name" value="FKBP_C"/>
    <property type="match status" value="1"/>
</dbReference>
<sequence length="375" mass="41677">MFKQNTACILFAVVFILGVSGCKSQYPELEDGIYAEINTTKGKMIAKLHYKKAPITSANFISLTDGTNTLVTDSLKGKKFYDGLIFHRVMDKFMIQGGDPLGTGLGNPGYRFMDEIHPDLKHDKPGVLAMANAGANTNGSQFYITEVPRPDLDNRYSVFGELVIGLDVQDSISNVKTDNRDKPLDSVVINQLNIIRKGKEAKQFDAPEVFKNHFIEREKKEKAQKARREKILKETVEKHTKQKQDAVTLESGLKYFISEKGNGAPLKVFSKAKTHYALFFEDGTLLDTSNLNLAETLEAVNERKKAANRYIPITADLSPDAPMIAGFKEGLQQLNVGDKATLFIPYHLAYGEAGIRGIPPKTNLIFEVEILSLAK</sequence>
<evidence type="ECO:0000259" key="7">
    <source>
        <dbReference type="PROSITE" id="PS50059"/>
    </source>
</evidence>
<evidence type="ECO:0000256" key="5">
    <source>
        <dbReference type="ARBA" id="ARBA00023235"/>
    </source>
</evidence>
<dbReference type="PRINTS" id="PR00153">
    <property type="entry name" value="CSAPPISMRASE"/>
</dbReference>
<evidence type="ECO:0000256" key="1">
    <source>
        <dbReference type="ARBA" id="ARBA00000971"/>
    </source>
</evidence>
<comment type="caution">
    <text evidence="9">The sequence shown here is derived from an EMBL/GenBank/DDBJ whole genome shotgun (WGS) entry which is preliminary data.</text>
</comment>
<dbReference type="InterPro" id="IPR020892">
    <property type="entry name" value="Cyclophilin-type_PPIase_CS"/>
</dbReference>
<dbReference type="Proteomes" id="UP000292372">
    <property type="component" value="Unassembled WGS sequence"/>
</dbReference>
<dbReference type="InterPro" id="IPR029000">
    <property type="entry name" value="Cyclophilin-like_dom_sf"/>
</dbReference>
<feature type="domain" description="PPIase FKBP-type" evidence="7">
    <location>
        <begin position="269"/>
        <end position="374"/>
    </location>
</feature>
<dbReference type="RefSeq" id="WP_130935095.1">
    <property type="nucleotide sequence ID" value="NZ_BMEE01000001.1"/>
</dbReference>
<reference evidence="9 10" key="1">
    <citation type="journal article" date="2015" name="Int. J. Syst. Evol. Microbiol.">
        <title>Hyunsoonleella pacifica sp. nov., isolated from seawater of South Pacific Gyre.</title>
        <authorList>
            <person name="Gao X."/>
            <person name="Zhang Z."/>
            <person name="Dai X."/>
            <person name="Zhang X.H."/>
        </authorList>
    </citation>
    <scope>NUCLEOTIDE SEQUENCE [LARGE SCALE GENOMIC DNA]</scope>
    <source>
        <strain evidence="9 10">SW033</strain>
    </source>
</reference>
<dbReference type="Gene3D" id="3.10.50.40">
    <property type="match status" value="1"/>
</dbReference>
<dbReference type="SUPFAM" id="SSF54534">
    <property type="entry name" value="FKBP-like"/>
    <property type="match status" value="1"/>
</dbReference>
<keyword evidence="4 6" id="KW-0697">Rotamase</keyword>